<feature type="signal peptide" evidence="1">
    <location>
        <begin position="1"/>
        <end position="20"/>
    </location>
</feature>
<dbReference type="OrthoDB" id="5642748at2"/>
<dbReference type="InterPro" id="IPR021268">
    <property type="entry name" value="DUF2845"/>
</dbReference>
<organism evidence="2 3">
    <name type="scientific">Legionella septentrionalis</name>
    <dbReference type="NCBI Taxonomy" id="2498109"/>
    <lineage>
        <taxon>Bacteria</taxon>
        <taxon>Pseudomonadati</taxon>
        <taxon>Pseudomonadota</taxon>
        <taxon>Gammaproteobacteria</taxon>
        <taxon>Legionellales</taxon>
        <taxon>Legionellaceae</taxon>
        <taxon>Legionella</taxon>
    </lineage>
</organism>
<evidence type="ECO:0000313" key="2">
    <source>
        <dbReference type="EMBL" id="RUQ90735.1"/>
    </source>
</evidence>
<evidence type="ECO:0000313" key="3">
    <source>
        <dbReference type="Proteomes" id="UP000288012"/>
    </source>
</evidence>
<comment type="caution">
    <text evidence="2">The sequence shown here is derived from an EMBL/GenBank/DDBJ whole genome shotgun (WGS) entry which is preliminary data.</text>
</comment>
<dbReference type="Proteomes" id="UP000288012">
    <property type="component" value="Unassembled WGS sequence"/>
</dbReference>
<protein>
    <submittedName>
        <fullName evidence="2">DUF2845 domain-containing protein</fullName>
    </submittedName>
</protein>
<accession>A0A3S0WSY5</accession>
<keyword evidence="1" id="KW-0732">Signal</keyword>
<name>A0A3S0WSY5_9GAMM</name>
<dbReference type="EMBL" id="RZGR01000003">
    <property type="protein sequence ID" value="RUQ90735.1"/>
    <property type="molecule type" value="Genomic_DNA"/>
</dbReference>
<proteinExistence type="predicted"/>
<dbReference type="RefSeq" id="WP_126954061.1">
    <property type="nucleotide sequence ID" value="NZ_RZGR01000003.1"/>
</dbReference>
<reference evidence="2 3" key="1">
    <citation type="submission" date="2018-12" db="EMBL/GenBank/DDBJ databases">
        <title>Legionella sp,whole genome shotgun sequence.</title>
        <authorList>
            <person name="Wu H."/>
        </authorList>
    </citation>
    <scope>NUCLEOTIDE SEQUENCE [LARGE SCALE GENOMIC DNA]</scope>
    <source>
        <strain evidence="3">km714</strain>
    </source>
</reference>
<feature type="chain" id="PRO_5018630241" evidence="1">
    <location>
        <begin position="21"/>
        <end position="190"/>
    </location>
</feature>
<keyword evidence="3" id="KW-1185">Reference proteome</keyword>
<dbReference type="Pfam" id="PF11006">
    <property type="entry name" value="DUF2845"/>
    <property type="match status" value="1"/>
</dbReference>
<sequence length="190" mass="20971">MRLKHLGLLGIFLFPFDACAVQSLYCPQNQGYINVGMTEAEVIAACGEPLSKEESNRPVTQKVPVKQLIYSTVNKGSIYPSLDPIYNQWSLPSGTNINLEVDIINDKISEIRLNGSDTNAMTVCDGINVNVGDNESAVYNACGSPDMVNNTFINQPIPSNEPPHVWVYQVDQFQQPFTLTFVNGQLQSID</sequence>
<evidence type="ECO:0000256" key="1">
    <source>
        <dbReference type="SAM" id="SignalP"/>
    </source>
</evidence>
<gene>
    <name evidence="2" type="ORF">EKM59_01310</name>
</gene>
<dbReference type="AlphaFoldDB" id="A0A3S0WSY5"/>